<keyword evidence="2" id="KW-1185">Reference proteome</keyword>
<accession>A0A7J0GZD5</accession>
<proteinExistence type="predicted"/>
<protein>
    <submittedName>
        <fullName evidence="1">Uncharacterized protein</fullName>
    </submittedName>
</protein>
<comment type="caution">
    <text evidence="1">The sequence shown here is derived from an EMBL/GenBank/DDBJ whole genome shotgun (WGS) entry which is preliminary data.</text>
</comment>
<reference evidence="1 2" key="1">
    <citation type="submission" date="2019-07" db="EMBL/GenBank/DDBJ databases">
        <title>De Novo Assembly of kiwifruit Actinidia rufa.</title>
        <authorList>
            <person name="Sugita-Konishi S."/>
            <person name="Sato K."/>
            <person name="Mori E."/>
            <person name="Abe Y."/>
            <person name="Kisaki G."/>
            <person name="Hamano K."/>
            <person name="Suezawa K."/>
            <person name="Otani M."/>
            <person name="Fukuda T."/>
            <person name="Manabe T."/>
            <person name="Gomi K."/>
            <person name="Tabuchi M."/>
            <person name="Akimitsu K."/>
            <person name="Kataoka I."/>
        </authorList>
    </citation>
    <scope>NUCLEOTIDE SEQUENCE [LARGE SCALE GENOMIC DNA]</scope>
    <source>
        <strain evidence="2">cv. Fuchu</strain>
    </source>
</reference>
<gene>
    <name evidence="1" type="ORF">Acr_25g0006090</name>
</gene>
<dbReference type="EMBL" id="BJWL01000025">
    <property type="protein sequence ID" value="GFZ16200.1"/>
    <property type="molecule type" value="Genomic_DNA"/>
</dbReference>
<dbReference type="AlphaFoldDB" id="A0A7J0GZD5"/>
<sequence>MEVQNTSGLEFDNLGLSISHQIKHPKDTFTSDPPETDSIWQTLERRHRPFWDMLHSELRHRDHSKPAENLPLCPRCSSTETESQCLEEYHLSPVDAFKSCRYRCVHCGTTFISTRPPYAILADPIKLTDSPFLSALSGLSSQDQFPLVGWGFPPQDVCINIGSSPNDVNGDGTDTVNRIFQGRRSIHDPRVQTQFIFVGEAYSTLEAYMNIGSSPNVKRIGTTTIDPILLAPRKTYLWGKVTKALFGISMFDRDTILSFQTRFLFVGEASSAQNTYMCIRSNVPFLQAHQSTCRLAKVAKALLGVPASDGYTNSSSQSQFPFIGEISSTWDVRIDIDSGPNMKRNDTTTQSTDRWVKLAALVLGISASAGCSSSSNFPKVANATGFIASLTAISLHHAGRAATRILAKFGAVACAAGTLAVIGKDLPEEYTWIASVAFLIPATAVAFA</sequence>
<evidence type="ECO:0000313" key="1">
    <source>
        <dbReference type="EMBL" id="GFZ16200.1"/>
    </source>
</evidence>
<evidence type="ECO:0000313" key="2">
    <source>
        <dbReference type="Proteomes" id="UP000585474"/>
    </source>
</evidence>
<dbReference type="Proteomes" id="UP000585474">
    <property type="component" value="Unassembled WGS sequence"/>
</dbReference>
<name>A0A7J0GZD5_9ERIC</name>
<organism evidence="1 2">
    <name type="scientific">Actinidia rufa</name>
    <dbReference type="NCBI Taxonomy" id="165716"/>
    <lineage>
        <taxon>Eukaryota</taxon>
        <taxon>Viridiplantae</taxon>
        <taxon>Streptophyta</taxon>
        <taxon>Embryophyta</taxon>
        <taxon>Tracheophyta</taxon>
        <taxon>Spermatophyta</taxon>
        <taxon>Magnoliopsida</taxon>
        <taxon>eudicotyledons</taxon>
        <taxon>Gunneridae</taxon>
        <taxon>Pentapetalae</taxon>
        <taxon>asterids</taxon>
        <taxon>Ericales</taxon>
        <taxon>Actinidiaceae</taxon>
        <taxon>Actinidia</taxon>
    </lineage>
</organism>